<reference evidence="9" key="1">
    <citation type="submission" date="2022-06" db="EMBL/GenBank/DDBJ databases">
        <title>Draft genome sequence of Streptomyces sp. RB6PN25 isolated from peat swamp forest in Thailand.</title>
        <authorList>
            <person name="Duangmal K."/>
            <person name="Klaysubun C."/>
        </authorList>
    </citation>
    <scope>NUCLEOTIDE SEQUENCE</scope>
    <source>
        <strain evidence="9">RB6PN25</strain>
    </source>
</reference>
<feature type="transmembrane region" description="Helical" evidence="7">
    <location>
        <begin position="111"/>
        <end position="141"/>
    </location>
</feature>
<comment type="subcellular location">
    <subcellularLocation>
        <location evidence="1">Cell membrane</location>
        <topology evidence="1">Multi-pass membrane protein</topology>
    </subcellularLocation>
</comment>
<feature type="transmembrane region" description="Helical" evidence="7">
    <location>
        <begin position="81"/>
        <end position="99"/>
    </location>
</feature>
<dbReference type="Pfam" id="PF02308">
    <property type="entry name" value="MgtC"/>
    <property type="match status" value="1"/>
</dbReference>
<evidence type="ECO:0000256" key="4">
    <source>
        <dbReference type="ARBA" id="ARBA00022692"/>
    </source>
</evidence>
<evidence type="ECO:0000256" key="5">
    <source>
        <dbReference type="ARBA" id="ARBA00022989"/>
    </source>
</evidence>
<keyword evidence="4 7" id="KW-0812">Transmembrane</keyword>
<evidence type="ECO:0000313" key="10">
    <source>
        <dbReference type="Proteomes" id="UP001057702"/>
    </source>
</evidence>
<comment type="caution">
    <text evidence="9">The sequence shown here is derived from an EMBL/GenBank/DDBJ whole genome shotgun (WGS) entry which is preliminary data.</text>
</comment>
<name>A0ABT1PZQ5_9ACTN</name>
<keyword evidence="6 7" id="KW-0472">Membrane</keyword>
<dbReference type="InterPro" id="IPR003416">
    <property type="entry name" value="MgtC/SapB/SrpB/YhiD_fam"/>
</dbReference>
<protein>
    <submittedName>
        <fullName evidence="9">MgtC/SapB family protein</fullName>
    </submittedName>
</protein>
<proteinExistence type="inferred from homology"/>
<dbReference type="RefSeq" id="WP_255921090.1">
    <property type="nucleotide sequence ID" value="NZ_JANFNG010000011.1"/>
</dbReference>
<sequence length="249" mass="26087">MIASAVWNPSGGQGLRQLAELGLALVLSTLIGLERAVQQKSAGLRTHTLVGVGAALFMEVSQHGFNNVLGMQHVALDPSRVAAQIVTGIGFIGGGLIFVRRDAVKGLTTAATIWLTAAIGMACGGGLALLAVAVTAGHFLIIRGYPLITRHFPAVTAPEQADLQLTYRAGRGVLTRILEHCTGAGFRVMDVRVEHAPWREGAEEAERGTGTTEVQLSIEGTGSIHHLVTRLAEVDGVISVWSPTGNGAY</sequence>
<organism evidence="9 10">
    <name type="scientific">Streptomyces humicola</name>
    <dbReference type="NCBI Taxonomy" id="2953240"/>
    <lineage>
        <taxon>Bacteria</taxon>
        <taxon>Bacillati</taxon>
        <taxon>Actinomycetota</taxon>
        <taxon>Actinomycetes</taxon>
        <taxon>Kitasatosporales</taxon>
        <taxon>Streptomycetaceae</taxon>
        <taxon>Streptomyces</taxon>
    </lineage>
</organism>
<evidence type="ECO:0000256" key="7">
    <source>
        <dbReference type="SAM" id="Phobius"/>
    </source>
</evidence>
<evidence type="ECO:0000256" key="3">
    <source>
        <dbReference type="ARBA" id="ARBA00022475"/>
    </source>
</evidence>
<evidence type="ECO:0000256" key="1">
    <source>
        <dbReference type="ARBA" id="ARBA00004651"/>
    </source>
</evidence>
<keyword evidence="3" id="KW-1003">Cell membrane</keyword>
<keyword evidence="5 7" id="KW-1133">Transmembrane helix</keyword>
<gene>
    <name evidence="9" type="ORF">NGB36_15675</name>
</gene>
<evidence type="ECO:0000313" key="9">
    <source>
        <dbReference type="EMBL" id="MCQ4082010.1"/>
    </source>
</evidence>
<dbReference type="PANTHER" id="PTHR33778:SF1">
    <property type="entry name" value="MAGNESIUM TRANSPORTER YHID-RELATED"/>
    <property type="match status" value="1"/>
</dbReference>
<dbReference type="InterPro" id="IPR049177">
    <property type="entry name" value="MgtC_SapB_SrpB_YhiD_N"/>
</dbReference>
<dbReference type="PRINTS" id="PR01837">
    <property type="entry name" value="MGTCSAPBPROT"/>
</dbReference>
<accession>A0ABT1PZQ5</accession>
<comment type="similarity">
    <text evidence="2">Belongs to the MgtC/SapB family.</text>
</comment>
<evidence type="ECO:0000259" key="8">
    <source>
        <dbReference type="Pfam" id="PF02308"/>
    </source>
</evidence>
<dbReference type="EMBL" id="JANFNG010000011">
    <property type="protein sequence ID" value="MCQ4082010.1"/>
    <property type="molecule type" value="Genomic_DNA"/>
</dbReference>
<evidence type="ECO:0000256" key="2">
    <source>
        <dbReference type="ARBA" id="ARBA00009298"/>
    </source>
</evidence>
<dbReference type="Proteomes" id="UP001057702">
    <property type="component" value="Unassembled WGS sequence"/>
</dbReference>
<keyword evidence="10" id="KW-1185">Reference proteome</keyword>
<evidence type="ECO:0000256" key="6">
    <source>
        <dbReference type="ARBA" id="ARBA00023136"/>
    </source>
</evidence>
<feature type="domain" description="MgtC/SapB/SrpB/YhiD N-terminal" evidence="8">
    <location>
        <begin position="21"/>
        <end position="145"/>
    </location>
</feature>
<dbReference type="PANTHER" id="PTHR33778">
    <property type="entry name" value="PROTEIN MGTC"/>
    <property type="match status" value="1"/>
</dbReference>